<dbReference type="AlphaFoldDB" id="A0A4Q7ZNP6"/>
<dbReference type="Proteomes" id="UP000292564">
    <property type="component" value="Unassembled WGS sequence"/>
</dbReference>
<dbReference type="RefSeq" id="WP_130511255.1">
    <property type="nucleotide sequence ID" value="NZ_SHKY01000001.1"/>
</dbReference>
<dbReference type="InterPro" id="IPR027417">
    <property type="entry name" value="P-loop_NTPase"/>
</dbReference>
<dbReference type="Gene3D" id="3.40.50.300">
    <property type="entry name" value="P-loop containing nucleotide triphosphate hydrolases"/>
    <property type="match status" value="1"/>
</dbReference>
<dbReference type="EMBL" id="SHKY01000001">
    <property type="protein sequence ID" value="RZU52667.1"/>
    <property type="molecule type" value="Genomic_DNA"/>
</dbReference>
<dbReference type="InterPro" id="IPR034154">
    <property type="entry name" value="TOPRIM_DnaG/twinkle"/>
</dbReference>
<evidence type="ECO:0000313" key="1">
    <source>
        <dbReference type="EMBL" id="RZU52667.1"/>
    </source>
</evidence>
<dbReference type="SUPFAM" id="SSF52540">
    <property type="entry name" value="P-loop containing nucleoside triphosphate hydrolases"/>
    <property type="match status" value="1"/>
</dbReference>
<dbReference type="OrthoDB" id="3171622at2"/>
<reference evidence="1 2" key="1">
    <citation type="submission" date="2019-02" db="EMBL/GenBank/DDBJ databases">
        <title>Sequencing the genomes of 1000 actinobacteria strains.</title>
        <authorList>
            <person name="Klenk H.-P."/>
        </authorList>
    </citation>
    <scope>NUCLEOTIDE SEQUENCE [LARGE SCALE GENOMIC DNA]</scope>
    <source>
        <strain evidence="1 2">DSM 45162</strain>
    </source>
</reference>
<proteinExistence type="predicted"/>
<dbReference type="CDD" id="cd01029">
    <property type="entry name" value="TOPRIM_primases"/>
    <property type="match status" value="1"/>
</dbReference>
<protein>
    <submittedName>
        <fullName evidence="1">Toprim domain-containing protein</fullName>
    </submittedName>
</protein>
<accession>A0A4Q7ZNP6</accession>
<dbReference type="Gene3D" id="3.40.1360.10">
    <property type="match status" value="1"/>
</dbReference>
<comment type="caution">
    <text evidence="1">The sequence shown here is derived from an EMBL/GenBank/DDBJ whole genome shotgun (WGS) entry which is preliminary data.</text>
</comment>
<gene>
    <name evidence="1" type="ORF">EV385_4545</name>
</gene>
<evidence type="ECO:0000313" key="2">
    <source>
        <dbReference type="Proteomes" id="UP000292564"/>
    </source>
</evidence>
<keyword evidence="2" id="KW-1185">Reference proteome</keyword>
<sequence length="602" mass="64907">MTSVATSVSAFDRLVDQLVAVTGYMPNGTGVQWKARCPAHDDHTPSLGIAIAEGCALVYCQAGCSIDDVLSALGLTRRDLYDEPRRPGREDFAASYGYVTAEGKPARTVRRIEQERSKTFRQDIADRNAPALYRLPEALAAVAAGVPVHIVEGEKDVHAVETLGGVATCNAMGAEKWRPEYAEHFRGAHVVVVSDRDAPGRRHAEQVAAGLAAVATKVCIVEAKVGKDAADHIAAGYGLDEFVLVREVDPAPMFGSWTPVDLGPYLDGRVKPAEPVVGLARSDGLRLLYPGKEHAVIGEMEVGKSWVSLACVKAELLAGNHVVYIHFEESDPTGTIERLVAMDVPEAAIRERFHFVGPEQPRTADAIAALVELHPTLVVLDGTNEAMALHGWGIREEDGAAAFRRYLVKPFTAVGAATLAADHVVKDAERRGRTAIGSIHKVNGLSGALFSLESVEAFGRGGRGRSRLYVLKDRPGHLRRHGQRTRSEPGKFYLGEFVVDDTRPPDRPWLTVDLWQAREPAESDGRDTAREAEIDETVLNAVKALHADGPVTGRRVREAVPLRVNAVGDALDRLVMDGHLSRASGPRGAHVFVLTGSGDEAP</sequence>
<organism evidence="1 2">
    <name type="scientific">Krasilnikovia cinnamomea</name>
    <dbReference type="NCBI Taxonomy" id="349313"/>
    <lineage>
        <taxon>Bacteria</taxon>
        <taxon>Bacillati</taxon>
        <taxon>Actinomycetota</taxon>
        <taxon>Actinomycetes</taxon>
        <taxon>Micromonosporales</taxon>
        <taxon>Micromonosporaceae</taxon>
        <taxon>Krasilnikovia</taxon>
    </lineage>
</organism>
<name>A0A4Q7ZNP6_9ACTN</name>